<dbReference type="OrthoDB" id="2150145at2759"/>
<dbReference type="InterPro" id="IPR051173">
    <property type="entry name" value="Ca_channel_alpha-2/delta"/>
</dbReference>
<dbReference type="EMBL" id="UZAM01013537">
    <property type="protein sequence ID" value="VDP28509.1"/>
    <property type="molecule type" value="Genomic_DNA"/>
</dbReference>
<evidence type="ECO:0000313" key="4">
    <source>
        <dbReference type="Proteomes" id="UP000270296"/>
    </source>
</evidence>
<evidence type="ECO:0000313" key="3">
    <source>
        <dbReference type="EMBL" id="VDP28509.1"/>
    </source>
</evidence>
<dbReference type="AlphaFoldDB" id="A0A183J2F7"/>
<dbReference type="WBParaSite" id="SBAD_0001041101-mRNA-1">
    <property type="protein sequence ID" value="SBAD_0001041101-mRNA-1"/>
    <property type="gene ID" value="SBAD_0001041101"/>
</dbReference>
<keyword evidence="2" id="KW-0812">Transmembrane</keyword>
<dbReference type="PANTHER" id="PTHR10166:SF66">
    <property type="entry name" value="VWFA AND CACHE DOMAIN-CONTAINING PROTEIN CG16868"/>
    <property type="match status" value="1"/>
</dbReference>
<feature type="region of interest" description="Disordered" evidence="1">
    <location>
        <begin position="406"/>
        <end position="429"/>
    </location>
</feature>
<dbReference type="PANTHER" id="PTHR10166">
    <property type="entry name" value="VOLTAGE-DEPENDENT CALCIUM CHANNEL SUBUNIT ALPHA-2/DELTA-RELATED"/>
    <property type="match status" value="1"/>
</dbReference>
<accession>A0A183J2F7</accession>
<reference evidence="3 4" key="2">
    <citation type="submission" date="2018-11" db="EMBL/GenBank/DDBJ databases">
        <authorList>
            <consortium name="Pathogen Informatics"/>
        </authorList>
    </citation>
    <scope>NUCLEOTIDE SEQUENCE [LARGE SCALE GENOMIC DNA]</scope>
</reference>
<evidence type="ECO:0000256" key="1">
    <source>
        <dbReference type="SAM" id="MobiDB-lite"/>
    </source>
</evidence>
<feature type="compositionally biased region" description="Polar residues" evidence="1">
    <location>
        <begin position="464"/>
        <end position="478"/>
    </location>
</feature>
<dbReference type="GO" id="GO:0005245">
    <property type="term" value="F:voltage-gated calcium channel activity"/>
    <property type="evidence" value="ECO:0007669"/>
    <property type="project" value="TreeGrafter"/>
</dbReference>
<feature type="transmembrane region" description="Helical" evidence="2">
    <location>
        <begin position="357"/>
        <end position="375"/>
    </location>
</feature>
<dbReference type="GO" id="GO:0005891">
    <property type="term" value="C:voltage-gated calcium channel complex"/>
    <property type="evidence" value="ECO:0007669"/>
    <property type="project" value="TreeGrafter"/>
</dbReference>
<gene>
    <name evidence="3" type="ORF">SBAD_LOCUS10055</name>
</gene>
<feature type="region of interest" description="Disordered" evidence="1">
    <location>
        <begin position="492"/>
        <end position="515"/>
    </location>
</feature>
<dbReference type="Gene3D" id="3.30.450.20">
    <property type="entry name" value="PAS domain"/>
    <property type="match status" value="1"/>
</dbReference>
<evidence type="ECO:0000256" key="2">
    <source>
        <dbReference type="SAM" id="Phobius"/>
    </source>
</evidence>
<reference evidence="5" key="1">
    <citation type="submission" date="2016-06" db="UniProtKB">
        <authorList>
            <consortium name="WormBaseParasite"/>
        </authorList>
    </citation>
    <scope>IDENTIFICATION</scope>
</reference>
<evidence type="ECO:0000313" key="5">
    <source>
        <dbReference type="WBParaSite" id="SBAD_0001041101-mRNA-1"/>
    </source>
</evidence>
<sequence>MYPATMMHQHYDPTQREWFRRSVQHPSKVVLTSPNLDTSGLGYFVTMSHTLYDGKDAAMHHVNDPVVAVIGVDIPLNFWHRFLKQNLKLCREQSISCFLFDDHGFIVAYGNYVTGEDLIRRSEGMHITHKEPAIASEVLQYRSFVRKVVCRRYEDQTLQRVYIFNSSYEDVIRSNDGCLHFQIAPVPLTNVFLAVVNRSCHRPTAFCPCSVTDRRCLNCYRSEPTECECPCECPYTSSHCTSDFLHGLHNIQYPMCELNTFRSFHSDYDFFQWSSVDLHQCLNTNCMEYNSESSCSAVIGCEWCIYKYDHSTPLQNPYCASVHVCFAGVQGLSPLGLSETELLGDAFMASSTPIGPVAGGIMGVFVLLVVGVYWYRHLVTNIMNRLNSSSGSRLNSNDELEEEFHFDDGGVLGSPQVQPQLKNMPPPSQNGVGLLLASFERQNLVLPAPRARPRWRPGPRTESSDPGYSTMTGNCDDSEQTTTVDLLLPGIAGTKKVPRPNRHSAPISNPDDCHNGRDFSAKSAGLLHTDAKVMVSFDCCAIPKDTRELMSDDDFGKQIAVDDSTTTTASSEQTTVDADAVTGINNEFVIQAQIHSSA</sequence>
<organism evidence="5">
    <name type="scientific">Soboliphyme baturini</name>
    <dbReference type="NCBI Taxonomy" id="241478"/>
    <lineage>
        <taxon>Eukaryota</taxon>
        <taxon>Metazoa</taxon>
        <taxon>Ecdysozoa</taxon>
        <taxon>Nematoda</taxon>
        <taxon>Enoplea</taxon>
        <taxon>Dorylaimia</taxon>
        <taxon>Dioctophymatida</taxon>
        <taxon>Dioctophymatoidea</taxon>
        <taxon>Soboliphymatidae</taxon>
        <taxon>Soboliphyme</taxon>
    </lineage>
</organism>
<dbReference type="Proteomes" id="UP000270296">
    <property type="component" value="Unassembled WGS sequence"/>
</dbReference>
<keyword evidence="2" id="KW-1133">Transmembrane helix</keyword>
<proteinExistence type="predicted"/>
<keyword evidence="2" id="KW-0472">Membrane</keyword>
<feature type="region of interest" description="Disordered" evidence="1">
    <location>
        <begin position="450"/>
        <end position="478"/>
    </location>
</feature>
<protein>
    <submittedName>
        <fullName evidence="5">VWFA domain-containing protein</fullName>
    </submittedName>
</protein>
<name>A0A183J2F7_9BILA</name>
<keyword evidence="4" id="KW-1185">Reference proteome</keyword>